<evidence type="ECO:0000256" key="5">
    <source>
        <dbReference type="PROSITE-ProRule" id="PRU00284"/>
    </source>
</evidence>
<dbReference type="Pfam" id="PF00015">
    <property type="entry name" value="MCPsignal"/>
    <property type="match status" value="1"/>
</dbReference>
<evidence type="ECO:0000313" key="8">
    <source>
        <dbReference type="EMBL" id="MXO84777.1"/>
    </source>
</evidence>
<dbReference type="PANTHER" id="PTHR32089">
    <property type="entry name" value="METHYL-ACCEPTING CHEMOTAXIS PROTEIN MCPB"/>
    <property type="match status" value="1"/>
</dbReference>
<sequence length="468" mass="50925">MRQMDQPVAKQQFQKRVFDLDAWQERLRLFDPDHRLTDALRGMDEIMRGHSDRIFDLQCEVCRRDPRLAGTMNAEALEMQRKQAAYFFNARFTHTNIEEGIPYLYNFGKMLAAVGARMTTGLAIVSVTFAEAMRIAADKLEGERLIEVMQALQTLTAIESDIISTAMNDVHRENYRASLQSQAKTFEDRVLGTVKILGEQTELFRASTQKAGVSSRKLLDASSAVAASAQQSASAMGEAERSVGFLGGTIEKVGKSARHTELVSSDTAEKAVASAVSAKQLADSSAKVKAIVKMIQKIADQTQLLALNASIEASRAGESGAGFAVVAGEVKHLANETRDATQEISTQVLEMIAATKSSAELAEKISESISEIKDSASGVETQVADQIELVQAITDAVSETFMSAEHVSKEVAAIGNEANDVAKLLGDVDEKFSLVDQLLGQLENDTRSYRQSFDRLADDFQAQGSRAA</sequence>
<evidence type="ECO:0000313" key="9">
    <source>
        <dbReference type="Proteomes" id="UP000433104"/>
    </source>
</evidence>
<dbReference type="SUPFAM" id="SSF58104">
    <property type="entry name" value="Methyl-accepting chemotaxis protein (MCP) signaling domain"/>
    <property type="match status" value="1"/>
</dbReference>
<evidence type="ECO:0000259" key="7">
    <source>
        <dbReference type="PROSITE" id="PS50192"/>
    </source>
</evidence>
<gene>
    <name evidence="8" type="ORF">GRI38_01850</name>
</gene>
<dbReference type="InterPro" id="IPR004089">
    <property type="entry name" value="MCPsignal_dom"/>
</dbReference>
<evidence type="ECO:0008006" key="10">
    <source>
        <dbReference type="Google" id="ProtNLM"/>
    </source>
</evidence>
<comment type="subcellular location">
    <subcellularLocation>
        <location evidence="1">Cell inner membrane</location>
        <topology evidence="1">Multi-pass membrane protein</topology>
    </subcellularLocation>
</comment>
<dbReference type="SMART" id="SM00283">
    <property type="entry name" value="MA"/>
    <property type="match status" value="1"/>
</dbReference>
<organism evidence="8 9">
    <name type="scientific">Parapontixanthobacter aurantiacus</name>
    <dbReference type="NCBI Taxonomy" id="1463599"/>
    <lineage>
        <taxon>Bacteria</taxon>
        <taxon>Pseudomonadati</taxon>
        <taxon>Pseudomonadota</taxon>
        <taxon>Alphaproteobacteria</taxon>
        <taxon>Sphingomonadales</taxon>
        <taxon>Erythrobacteraceae</taxon>
        <taxon>Parapontixanthobacter</taxon>
    </lineage>
</organism>
<dbReference type="GO" id="GO:0004888">
    <property type="term" value="F:transmembrane signaling receptor activity"/>
    <property type="evidence" value="ECO:0007669"/>
    <property type="project" value="InterPro"/>
</dbReference>
<dbReference type="PRINTS" id="PR00260">
    <property type="entry name" value="CHEMTRNSDUCR"/>
</dbReference>
<dbReference type="GO" id="GO:0006935">
    <property type="term" value="P:chemotaxis"/>
    <property type="evidence" value="ECO:0007669"/>
    <property type="project" value="InterPro"/>
</dbReference>
<keyword evidence="2" id="KW-0472">Membrane</keyword>
<evidence type="ECO:0000256" key="2">
    <source>
        <dbReference type="ARBA" id="ARBA00022519"/>
    </source>
</evidence>
<dbReference type="EMBL" id="WTYW01000001">
    <property type="protein sequence ID" value="MXO84777.1"/>
    <property type="molecule type" value="Genomic_DNA"/>
</dbReference>
<dbReference type="PROSITE" id="PS50111">
    <property type="entry name" value="CHEMOTAXIS_TRANSDUC_2"/>
    <property type="match status" value="1"/>
</dbReference>
<feature type="domain" description="Methyl-accepting transducer" evidence="6">
    <location>
        <begin position="200"/>
        <end position="426"/>
    </location>
</feature>
<dbReference type="PANTHER" id="PTHR32089:SF112">
    <property type="entry name" value="LYSOZYME-LIKE PROTEIN-RELATED"/>
    <property type="match status" value="1"/>
</dbReference>
<dbReference type="PROSITE" id="PS50192">
    <property type="entry name" value="T_SNARE"/>
    <property type="match status" value="1"/>
</dbReference>
<dbReference type="GO" id="GO:0005886">
    <property type="term" value="C:plasma membrane"/>
    <property type="evidence" value="ECO:0007669"/>
    <property type="project" value="UniProtKB-SubCell"/>
</dbReference>
<evidence type="ECO:0000256" key="4">
    <source>
        <dbReference type="ARBA" id="ARBA00029447"/>
    </source>
</evidence>
<dbReference type="InterPro" id="IPR004090">
    <property type="entry name" value="Chemotax_Me-accpt_rcpt"/>
</dbReference>
<dbReference type="GO" id="GO:0007165">
    <property type="term" value="P:signal transduction"/>
    <property type="evidence" value="ECO:0007669"/>
    <property type="project" value="UniProtKB-KW"/>
</dbReference>
<keyword evidence="2" id="KW-0997">Cell inner membrane</keyword>
<keyword evidence="2" id="KW-1003">Cell membrane</keyword>
<comment type="caution">
    <text evidence="8">The sequence shown here is derived from an EMBL/GenBank/DDBJ whole genome shotgun (WGS) entry which is preliminary data.</text>
</comment>
<evidence type="ECO:0000256" key="3">
    <source>
        <dbReference type="ARBA" id="ARBA00023224"/>
    </source>
</evidence>
<evidence type="ECO:0000259" key="6">
    <source>
        <dbReference type="PROSITE" id="PS50111"/>
    </source>
</evidence>
<reference evidence="8 9" key="1">
    <citation type="submission" date="2019-12" db="EMBL/GenBank/DDBJ databases">
        <title>Genomic-based taxomic classification of the family Erythrobacteraceae.</title>
        <authorList>
            <person name="Xu L."/>
        </authorList>
    </citation>
    <scope>NUCLEOTIDE SEQUENCE [LARGE SCALE GENOMIC DNA]</scope>
    <source>
        <strain evidence="8 9">MCCC 1A09962</strain>
    </source>
</reference>
<feature type="domain" description="T-SNARE coiled-coil homology" evidence="7">
    <location>
        <begin position="352"/>
        <end position="414"/>
    </location>
</feature>
<accession>A0A844ZCQ0</accession>
<dbReference type="Proteomes" id="UP000433104">
    <property type="component" value="Unassembled WGS sequence"/>
</dbReference>
<proteinExistence type="inferred from homology"/>
<keyword evidence="3 5" id="KW-0807">Transducer</keyword>
<evidence type="ECO:0000256" key="1">
    <source>
        <dbReference type="ARBA" id="ARBA00004429"/>
    </source>
</evidence>
<keyword evidence="9" id="KW-1185">Reference proteome</keyword>
<comment type="similarity">
    <text evidence="4">Belongs to the methyl-accepting chemotaxis (MCP) protein family.</text>
</comment>
<name>A0A844ZCQ0_9SPHN</name>
<dbReference type="InterPro" id="IPR000727">
    <property type="entry name" value="T_SNARE_dom"/>
</dbReference>
<dbReference type="OrthoDB" id="5292010at2"/>
<dbReference type="AlphaFoldDB" id="A0A844ZCQ0"/>
<dbReference type="Gene3D" id="1.10.287.950">
    <property type="entry name" value="Methyl-accepting chemotaxis protein"/>
    <property type="match status" value="1"/>
</dbReference>
<protein>
    <recommendedName>
        <fullName evidence="10">Methyl-accepting chemotaxis protein</fullName>
    </recommendedName>
</protein>